<dbReference type="CDD" id="cd02440">
    <property type="entry name" value="AdoMet_MTases"/>
    <property type="match status" value="1"/>
</dbReference>
<dbReference type="PANTHER" id="PTHR44942">
    <property type="entry name" value="METHYLTRANSF_11 DOMAIN-CONTAINING PROTEIN"/>
    <property type="match status" value="1"/>
</dbReference>
<evidence type="ECO:0000259" key="4">
    <source>
        <dbReference type="Pfam" id="PF08241"/>
    </source>
</evidence>
<comment type="caution">
    <text evidence="5">The sequence shown here is derived from an EMBL/GenBank/DDBJ whole genome shotgun (WGS) entry which is preliminary data.</text>
</comment>
<dbReference type="EMBL" id="PCWO01000030">
    <property type="protein sequence ID" value="PIR04898.1"/>
    <property type="molecule type" value="Genomic_DNA"/>
</dbReference>
<organism evidence="5 6">
    <name type="scientific">Candidatus Liptonbacteria bacterium CG11_big_fil_rev_8_21_14_0_20_35_14</name>
    <dbReference type="NCBI Taxonomy" id="1974634"/>
    <lineage>
        <taxon>Bacteria</taxon>
        <taxon>Candidatus Liptoniibacteriota</taxon>
    </lineage>
</organism>
<feature type="domain" description="Methyltransferase type 11" evidence="4">
    <location>
        <begin position="41"/>
        <end position="125"/>
    </location>
</feature>
<keyword evidence="3" id="KW-0808">Transferase</keyword>
<reference evidence="5 6" key="1">
    <citation type="submission" date="2017-09" db="EMBL/GenBank/DDBJ databases">
        <title>Depth-based differentiation of microbial function through sediment-hosted aquifers and enrichment of novel symbionts in the deep terrestrial subsurface.</title>
        <authorList>
            <person name="Probst A.J."/>
            <person name="Ladd B."/>
            <person name="Jarett J.K."/>
            <person name="Geller-Mcgrath D.E."/>
            <person name="Sieber C.M."/>
            <person name="Emerson J.B."/>
            <person name="Anantharaman K."/>
            <person name="Thomas B.C."/>
            <person name="Malmstrom R."/>
            <person name="Stieglmeier M."/>
            <person name="Klingl A."/>
            <person name="Woyke T."/>
            <person name="Ryan C.M."/>
            <person name="Banfield J.F."/>
        </authorList>
    </citation>
    <scope>NUCLEOTIDE SEQUENCE [LARGE SCALE GENOMIC DNA]</scope>
    <source>
        <strain evidence="5">CG11_big_fil_rev_8_21_14_0_20_35_14</strain>
    </source>
</reference>
<evidence type="ECO:0000256" key="2">
    <source>
        <dbReference type="ARBA" id="ARBA00022603"/>
    </source>
</evidence>
<dbReference type="SUPFAM" id="SSF53335">
    <property type="entry name" value="S-adenosyl-L-methionine-dependent methyltransferases"/>
    <property type="match status" value="1"/>
</dbReference>
<dbReference type="InterPro" id="IPR029063">
    <property type="entry name" value="SAM-dependent_MTases_sf"/>
</dbReference>
<dbReference type="AlphaFoldDB" id="A0A2H0N7M9"/>
<evidence type="ECO:0000256" key="1">
    <source>
        <dbReference type="ARBA" id="ARBA00008361"/>
    </source>
</evidence>
<dbReference type="Gene3D" id="3.40.50.150">
    <property type="entry name" value="Vaccinia Virus protein VP39"/>
    <property type="match status" value="1"/>
</dbReference>
<comment type="similarity">
    <text evidence="1">Belongs to the methyltransferase superfamily.</text>
</comment>
<evidence type="ECO:0000313" key="5">
    <source>
        <dbReference type="EMBL" id="PIR04898.1"/>
    </source>
</evidence>
<dbReference type="InterPro" id="IPR013216">
    <property type="entry name" value="Methyltransf_11"/>
</dbReference>
<protein>
    <recommendedName>
        <fullName evidence="4">Methyltransferase type 11 domain-containing protein</fullName>
    </recommendedName>
</protein>
<gene>
    <name evidence="5" type="ORF">COV57_02035</name>
</gene>
<accession>A0A2H0N7M9</accession>
<sequence>MYNYGDFGNLKENYKKGRRRVPLEVIKYIFNKLNKNKPLVLDLGCGTGISTRQLAPYSGYIIGVDKDEDMISNDSINYKVSDVSNLPFENSYFDLVTAFSAFHWFCDKKSILEIKRVLKTNGIFCVINKEEKSGLKNIYRSVLEKYVSEELPSIKKDYEPNIILKQYGFVSIKKKVFKVVENYNLEEALLYLQSVSLWNLVNDNFKEKVLNDLRNVLSKRDYIERTLDIVVVYGSLT</sequence>
<dbReference type="InterPro" id="IPR051052">
    <property type="entry name" value="Diverse_substrate_MTase"/>
</dbReference>
<proteinExistence type="inferred from homology"/>
<dbReference type="Proteomes" id="UP000229893">
    <property type="component" value="Unassembled WGS sequence"/>
</dbReference>
<dbReference type="PANTHER" id="PTHR44942:SF4">
    <property type="entry name" value="METHYLTRANSFERASE TYPE 11 DOMAIN-CONTAINING PROTEIN"/>
    <property type="match status" value="1"/>
</dbReference>
<dbReference type="GO" id="GO:0032259">
    <property type="term" value="P:methylation"/>
    <property type="evidence" value="ECO:0007669"/>
    <property type="project" value="UniProtKB-KW"/>
</dbReference>
<name>A0A2H0N7M9_9BACT</name>
<dbReference type="GO" id="GO:0008757">
    <property type="term" value="F:S-adenosylmethionine-dependent methyltransferase activity"/>
    <property type="evidence" value="ECO:0007669"/>
    <property type="project" value="InterPro"/>
</dbReference>
<evidence type="ECO:0000256" key="3">
    <source>
        <dbReference type="ARBA" id="ARBA00022679"/>
    </source>
</evidence>
<evidence type="ECO:0000313" key="6">
    <source>
        <dbReference type="Proteomes" id="UP000229893"/>
    </source>
</evidence>
<dbReference type="Pfam" id="PF08241">
    <property type="entry name" value="Methyltransf_11"/>
    <property type="match status" value="1"/>
</dbReference>
<keyword evidence="2" id="KW-0489">Methyltransferase</keyword>